<dbReference type="Proteomes" id="UP001183615">
    <property type="component" value="Unassembled WGS sequence"/>
</dbReference>
<dbReference type="RefSeq" id="WP_311621472.1">
    <property type="nucleotide sequence ID" value="NZ_JAVREV010000034.1"/>
</dbReference>
<feature type="domain" description="Peptidoglycan binding-like" evidence="3">
    <location>
        <begin position="531"/>
        <end position="587"/>
    </location>
</feature>
<keyword evidence="6" id="KW-1185">Reference proteome</keyword>
<dbReference type="InterPro" id="IPR002477">
    <property type="entry name" value="Peptidoglycan-bd-like"/>
</dbReference>
<protein>
    <submittedName>
        <fullName evidence="5">DUF1906 domain-containing protein</fullName>
    </submittedName>
</protein>
<dbReference type="SUPFAM" id="SSF51445">
    <property type="entry name" value="(Trans)glycosidases"/>
    <property type="match status" value="1"/>
</dbReference>
<organism evidence="5 6">
    <name type="scientific">Streptomyces johnsoniae</name>
    <dbReference type="NCBI Taxonomy" id="3075532"/>
    <lineage>
        <taxon>Bacteria</taxon>
        <taxon>Bacillati</taxon>
        <taxon>Actinomycetota</taxon>
        <taxon>Actinomycetes</taxon>
        <taxon>Kitasatosporales</taxon>
        <taxon>Streptomycetaceae</taxon>
        <taxon>Streptomyces</taxon>
    </lineage>
</organism>
<feature type="region of interest" description="Disordered" evidence="1">
    <location>
        <begin position="178"/>
        <end position="198"/>
    </location>
</feature>
<dbReference type="PROSITE" id="PS51318">
    <property type="entry name" value="TAT"/>
    <property type="match status" value="1"/>
</dbReference>
<sequence>MPRSAPRVRRGWPAIVAALTGLAATALGAAPVTASAAPAAEDSRTVTYRGYEVDVPADWRVVDLDEDPAACLRFDRPTVYVGTPGEQQDCPARVVGRTAGLVIEPLTEVAAERISPRTAVAQRDTGRAGAAHAATGAVSAGGTIEVAVEDAGVLVTAAHAPQAEDTVRTVLERARVTGDAEPAAVPAPRESMPRAAQAGPQPGDFLGLGFDACTAPSQSAMNAWRSASPFQAIGVYISGATRGCAQPNLTAGWVEAQTSAGWHLIPIDVGRQAPCTSYANRISTDPATARQQGVTAANASVASAASLGIPAGSTLYSDIEAYTPGGSCTTGVLNYLSGWTEGLHANGYLAGVYSSAASGIRDVANAHDNPAYTRVDHIWFAWWNGRADTDTGQYAPAEYWADHQRIHQFVGEVTETHGGVSINIDRNYLDVGAGTPPPASCGGVNLTFPSYPQLAAGASGPQVSAAQCLLKSAGVTMPDDMPTGEFDDATAEAVAAFQSGRGLAADGIVGRSTWTALLSAGATPMIQNGSSGEAVSRLQRALTAARGSTLAVDGQFGPNTEAAVRSYQSSRQLDADGIVGPQTWAALQSGR</sequence>
<comment type="caution">
    <text evidence="5">The sequence shown here is derived from an EMBL/GenBank/DDBJ whole genome shotgun (WGS) entry which is preliminary data.</text>
</comment>
<dbReference type="InterPro" id="IPR052905">
    <property type="entry name" value="LD-transpeptidase_YkuD-like"/>
</dbReference>
<evidence type="ECO:0000259" key="3">
    <source>
        <dbReference type="Pfam" id="PF01471"/>
    </source>
</evidence>
<dbReference type="InterPro" id="IPR036366">
    <property type="entry name" value="PGBDSf"/>
</dbReference>
<dbReference type="InterPro" id="IPR015020">
    <property type="entry name" value="Rv2525c-like_Glyco_Hydro-like"/>
</dbReference>
<dbReference type="Pfam" id="PF08924">
    <property type="entry name" value="Rv2525c_GlyHyd-like"/>
    <property type="match status" value="1"/>
</dbReference>
<feature type="chain" id="PRO_5046865142" evidence="2">
    <location>
        <begin position="30"/>
        <end position="591"/>
    </location>
</feature>
<dbReference type="EMBL" id="JAVREV010000034">
    <property type="protein sequence ID" value="MDT0447359.1"/>
    <property type="molecule type" value="Genomic_DNA"/>
</dbReference>
<gene>
    <name evidence="5" type="ORF">RM779_32900</name>
</gene>
<dbReference type="InterPro" id="IPR006311">
    <property type="entry name" value="TAT_signal"/>
</dbReference>
<dbReference type="PANTHER" id="PTHR41533:SF1">
    <property type="entry name" value="L,D-TRANSPEPTIDASE YCBB-RELATED"/>
    <property type="match status" value="1"/>
</dbReference>
<dbReference type="Pfam" id="PF01471">
    <property type="entry name" value="PG_binding_1"/>
    <property type="match status" value="2"/>
</dbReference>
<feature type="signal peptide" evidence="2">
    <location>
        <begin position="1"/>
        <end position="29"/>
    </location>
</feature>
<feature type="domain" description="Rv2525c-like glycoside hydrolase-like" evidence="4">
    <location>
        <begin position="222"/>
        <end position="428"/>
    </location>
</feature>
<dbReference type="Gene3D" id="3.20.20.80">
    <property type="entry name" value="Glycosidases"/>
    <property type="match status" value="1"/>
</dbReference>
<evidence type="ECO:0000313" key="5">
    <source>
        <dbReference type="EMBL" id="MDT0447359.1"/>
    </source>
</evidence>
<proteinExistence type="predicted"/>
<accession>A0ABU2SHK2</accession>
<dbReference type="InterPro" id="IPR017853">
    <property type="entry name" value="GH"/>
</dbReference>
<keyword evidence="2" id="KW-0732">Signal</keyword>
<evidence type="ECO:0000313" key="6">
    <source>
        <dbReference type="Proteomes" id="UP001183615"/>
    </source>
</evidence>
<dbReference type="SUPFAM" id="SSF47090">
    <property type="entry name" value="PGBD-like"/>
    <property type="match status" value="2"/>
</dbReference>
<dbReference type="CDD" id="cd06418">
    <property type="entry name" value="GH25_BacA-like"/>
    <property type="match status" value="1"/>
</dbReference>
<evidence type="ECO:0000256" key="2">
    <source>
        <dbReference type="SAM" id="SignalP"/>
    </source>
</evidence>
<reference evidence="6" key="1">
    <citation type="submission" date="2023-07" db="EMBL/GenBank/DDBJ databases">
        <title>30 novel species of actinomycetes from the DSMZ collection.</title>
        <authorList>
            <person name="Nouioui I."/>
        </authorList>
    </citation>
    <scope>NUCLEOTIDE SEQUENCE [LARGE SCALE GENOMIC DNA]</scope>
    <source>
        <strain evidence="6">DSM 41886</strain>
    </source>
</reference>
<evidence type="ECO:0000259" key="4">
    <source>
        <dbReference type="Pfam" id="PF08924"/>
    </source>
</evidence>
<dbReference type="InterPro" id="IPR036365">
    <property type="entry name" value="PGBD-like_sf"/>
</dbReference>
<dbReference type="Gene3D" id="1.10.101.10">
    <property type="entry name" value="PGBD-like superfamily/PGBD"/>
    <property type="match status" value="2"/>
</dbReference>
<dbReference type="PANTHER" id="PTHR41533">
    <property type="entry name" value="L,D-TRANSPEPTIDASE HI_1667-RELATED"/>
    <property type="match status" value="1"/>
</dbReference>
<feature type="domain" description="Peptidoglycan binding-like" evidence="3">
    <location>
        <begin position="459"/>
        <end position="517"/>
    </location>
</feature>
<evidence type="ECO:0000256" key="1">
    <source>
        <dbReference type="SAM" id="MobiDB-lite"/>
    </source>
</evidence>
<name>A0ABU2SHK2_9ACTN</name>